<accession>A0A7I9UWG0</accession>
<evidence type="ECO:0000256" key="1">
    <source>
        <dbReference type="SAM" id="SignalP"/>
    </source>
</evidence>
<evidence type="ECO:0000313" key="3">
    <source>
        <dbReference type="Proteomes" id="UP000444980"/>
    </source>
</evidence>
<dbReference type="RefSeq" id="WP_161926481.1">
    <property type="nucleotide sequence ID" value="NZ_BJOU01000001.1"/>
</dbReference>
<dbReference type="Proteomes" id="UP000444980">
    <property type="component" value="Unassembled WGS sequence"/>
</dbReference>
<keyword evidence="3" id="KW-1185">Reference proteome</keyword>
<comment type="caution">
    <text evidence="2">The sequence shown here is derived from an EMBL/GenBank/DDBJ whole genome shotgun (WGS) entry which is preliminary data.</text>
</comment>
<dbReference type="InterPro" id="IPR015286">
    <property type="entry name" value="Porin_fam_mycobact-type"/>
</dbReference>
<feature type="signal peptide" evidence="1">
    <location>
        <begin position="1"/>
        <end position="20"/>
    </location>
</feature>
<evidence type="ECO:0008006" key="4">
    <source>
        <dbReference type="Google" id="ProtNLM"/>
    </source>
</evidence>
<protein>
    <recommendedName>
        <fullName evidence="4">MspA protein</fullName>
    </recommendedName>
</protein>
<proteinExistence type="predicted"/>
<organism evidence="2 3">
    <name type="scientific">Gordonia crocea</name>
    <dbReference type="NCBI Taxonomy" id="589162"/>
    <lineage>
        <taxon>Bacteria</taxon>
        <taxon>Bacillati</taxon>
        <taxon>Actinomycetota</taxon>
        <taxon>Actinomycetes</taxon>
        <taxon>Mycobacteriales</taxon>
        <taxon>Gordoniaceae</taxon>
        <taxon>Gordonia</taxon>
    </lineage>
</organism>
<dbReference type="AlphaFoldDB" id="A0A7I9UWG0"/>
<keyword evidence="1" id="KW-0732">Signal</keyword>
<evidence type="ECO:0000313" key="2">
    <source>
        <dbReference type="EMBL" id="GED97110.1"/>
    </source>
</evidence>
<feature type="chain" id="PRO_5038496931" description="MspA protein" evidence="1">
    <location>
        <begin position="21"/>
        <end position="221"/>
    </location>
</feature>
<name>A0A7I9UWG0_9ACTN</name>
<dbReference type="Pfam" id="PF09203">
    <property type="entry name" value="MspA"/>
    <property type="match status" value="1"/>
</dbReference>
<sequence length="221" mass="23385">MNKREILIAAATGATVVATAASVLAPALAGADTRVVLPSQTDTKRMGDGTLVTMSRSQERAIVNASVGGTPVHRNAAVSGQYRIRTSEPAKKIQLRAGYVVGCQVNFGGVKGQGGSGTIDTTPEPVEIKPSGGATFTLGPGQATNYYIVDTEKADDFGNEKHEPKVTWKKKDDVKFGYYNTQLTLNGCAGFAQARSIANVLVETKHATEYLVFYGRPFSLG</sequence>
<dbReference type="EMBL" id="BJOU01000001">
    <property type="protein sequence ID" value="GED97110.1"/>
    <property type="molecule type" value="Genomic_DNA"/>
</dbReference>
<gene>
    <name evidence="2" type="ORF">nbrc107697_11490</name>
</gene>
<reference evidence="3" key="1">
    <citation type="submission" date="2019-06" db="EMBL/GenBank/DDBJ databases">
        <title>Gordonia isolated from sludge of a wastewater treatment plant.</title>
        <authorList>
            <person name="Tamura T."/>
            <person name="Aoyama K."/>
            <person name="Kang Y."/>
            <person name="Saito S."/>
            <person name="Akiyama N."/>
            <person name="Yazawa K."/>
            <person name="Gonoi T."/>
            <person name="Mikami Y."/>
        </authorList>
    </citation>
    <scope>NUCLEOTIDE SEQUENCE [LARGE SCALE GENOMIC DNA]</scope>
    <source>
        <strain evidence="3">NBRC 107697</strain>
    </source>
</reference>
<dbReference type="Gene3D" id="2.60.40.1650">
    <property type="entry name" value="Porin MspA (Ig-like beta-sandwich domain)"/>
    <property type="match status" value="1"/>
</dbReference>
<dbReference type="OrthoDB" id="4540215at2"/>